<keyword evidence="3" id="KW-1185">Reference proteome</keyword>
<reference evidence="2 3" key="2">
    <citation type="submission" date="2018-11" db="EMBL/GenBank/DDBJ databases">
        <authorList>
            <consortium name="Pathogen Informatics"/>
        </authorList>
    </citation>
    <scope>NUCLEOTIDE SEQUENCE [LARGE SCALE GENOMIC DNA]</scope>
    <source>
        <strain evidence="2 3">NST_G2</strain>
    </source>
</reference>
<evidence type="ECO:0000256" key="1">
    <source>
        <dbReference type="SAM" id="MobiDB-lite"/>
    </source>
</evidence>
<protein>
    <submittedName>
        <fullName evidence="4">Transposase</fullName>
    </submittedName>
</protein>
<name>A0A183T3D8_SCHSO</name>
<reference evidence="4" key="1">
    <citation type="submission" date="2016-06" db="UniProtKB">
        <authorList>
            <consortium name="WormBaseParasite"/>
        </authorList>
    </citation>
    <scope>IDENTIFICATION</scope>
</reference>
<organism evidence="4">
    <name type="scientific">Schistocephalus solidus</name>
    <name type="common">Tapeworm</name>
    <dbReference type="NCBI Taxonomy" id="70667"/>
    <lineage>
        <taxon>Eukaryota</taxon>
        <taxon>Metazoa</taxon>
        <taxon>Spiralia</taxon>
        <taxon>Lophotrochozoa</taxon>
        <taxon>Platyhelminthes</taxon>
        <taxon>Cestoda</taxon>
        <taxon>Eucestoda</taxon>
        <taxon>Diphyllobothriidea</taxon>
        <taxon>Diphyllobothriidae</taxon>
        <taxon>Schistocephalus</taxon>
    </lineage>
</organism>
<dbReference type="EMBL" id="UYSU01036217">
    <property type="protein sequence ID" value="VDL97371.1"/>
    <property type="molecule type" value="Genomic_DNA"/>
</dbReference>
<gene>
    <name evidence="2" type="ORF">SSLN_LOCUS10986</name>
</gene>
<accession>A0A183T3D8</accession>
<dbReference type="WBParaSite" id="SSLN_0001140901-mRNA-1">
    <property type="protein sequence ID" value="SSLN_0001140901-mRNA-1"/>
    <property type="gene ID" value="SSLN_0001140901"/>
</dbReference>
<dbReference type="AlphaFoldDB" id="A0A183T3D8"/>
<sequence length="123" mass="13861">MARVANSLGRANYRDRQAPSISASHFTGHSPAAKPTRSADTCVPDKMTSCYLPRRGCKRTLSSTGGSCRRDSVYILNDPQNVRFAMIVVQACSTRDFDWRKRRGQARSDHGQRPVRPTNYLRM</sequence>
<dbReference type="Proteomes" id="UP000275846">
    <property type="component" value="Unassembled WGS sequence"/>
</dbReference>
<proteinExistence type="predicted"/>
<feature type="region of interest" description="Disordered" evidence="1">
    <location>
        <begin position="101"/>
        <end position="123"/>
    </location>
</feature>
<evidence type="ECO:0000313" key="3">
    <source>
        <dbReference type="Proteomes" id="UP000275846"/>
    </source>
</evidence>
<feature type="region of interest" description="Disordered" evidence="1">
    <location>
        <begin position="1"/>
        <end position="41"/>
    </location>
</feature>
<evidence type="ECO:0000313" key="4">
    <source>
        <dbReference type="WBParaSite" id="SSLN_0001140901-mRNA-1"/>
    </source>
</evidence>
<evidence type="ECO:0000313" key="2">
    <source>
        <dbReference type="EMBL" id="VDL97371.1"/>
    </source>
</evidence>